<dbReference type="SUPFAM" id="SSF52172">
    <property type="entry name" value="CheY-like"/>
    <property type="match status" value="1"/>
</dbReference>
<dbReference type="GO" id="GO:0000156">
    <property type="term" value="F:phosphorelay response regulator activity"/>
    <property type="evidence" value="ECO:0007669"/>
    <property type="project" value="TreeGrafter"/>
</dbReference>
<evidence type="ECO:0000259" key="8">
    <source>
        <dbReference type="PROSITE" id="PS50110"/>
    </source>
</evidence>
<feature type="domain" description="Response regulatory" evidence="8">
    <location>
        <begin position="95"/>
        <end position="209"/>
    </location>
</feature>
<keyword evidence="4" id="KW-0238">DNA-binding</keyword>
<dbReference type="InterPro" id="IPR039420">
    <property type="entry name" value="WalR-like"/>
</dbReference>
<feature type="modified residue" description="4-aspartylphosphate" evidence="6">
    <location>
        <position position="144"/>
    </location>
</feature>
<keyword evidence="5" id="KW-0804">Transcription</keyword>
<protein>
    <submittedName>
        <fullName evidence="9">Transcriptional regulatory protein QseB (Modular protein)</fullName>
    </submittedName>
</protein>
<dbReference type="InterPro" id="IPR001867">
    <property type="entry name" value="OmpR/PhoB-type_DNA-bd"/>
</dbReference>
<dbReference type="PANTHER" id="PTHR48111">
    <property type="entry name" value="REGULATOR OF RPOS"/>
    <property type="match status" value="1"/>
</dbReference>
<evidence type="ECO:0000256" key="5">
    <source>
        <dbReference type="ARBA" id="ARBA00023163"/>
    </source>
</evidence>
<dbReference type="InterPro" id="IPR001789">
    <property type="entry name" value="Sig_transdc_resp-reg_receiver"/>
</dbReference>
<feature type="region of interest" description="Disordered" evidence="7">
    <location>
        <begin position="215"/>
        <end position="263"/>
    </location>
</feature>
<dbReference type="Pfam" id="PF00072">
    <property type="entry name" value="Response_reg"/>
    <property type="match status" value="1"/>
</dbReference>
<dbReference type="CDD" id="cd17624">
    <property type="entry name" value="REC_OmpR_PmrA-like"/>
    <property type="match status" value="1"/>
</dbReference>
<accession>A0A653AXB5</accession>
<dbReference type="GO" id="GO:0005829">
    <property type="term" value="C:cytosol"/>
    <property type="evidence" value="ECO:0007669"/>
    <property type="project" value="TreeGrafter"/>
</dbReference>
<reference evidence="9" key="1">
    <citation type="submission" date="2018-11" db="EMBL/GenBank/DDBJ databases">
        <authorList>
            <consortium name="Genoscope - CEA"/>
            <person name="William W."/>
        </authorList>
    </citation>
    <scope>NUCLEOTIDE SEQUENCE [LARGE SCALE GENOMIC DNA]</scope>
    <source>
        <strain evidence="9">T9AD</strain>
    </source>
</reference>
<name>A0A653AXB5_ECTOL</name>
<evidence type="ECO:0000256" key="2">
    <source>
        <dbReference type="ARBA" id="ARBA00023012"/>
    </source>
</evidence>
<keyword evidence="2" id="KW-0902">Two-component regulatory system</keyword>
<keyword evidence="3" id="KW-0805">Transcription regulation</keyword>
<dbReference type="SUPFAM" id="SSF48452">
    <property type="entry name" value="TPR-like"/>
    <property type="match status" value="1"/>
</dbReference>
<evidence type="ECO:0000256" key="1">
    <source>
        <dbReference type="ARBA" id="ARBA00022553"/>
    </source>
</evidence>
<dbReference type="GO" id="GO:0032993">
    <property type="term" value="C:protein-DNA complex"/>
    <property type="evidence" value="ECO:0007669"/>
    <property type="project" value="TreeGrafter"/>
</dbReference>
<dbReference type="PANTHER" id="PTHR48111:SF67">
    <property type="entry name" value="TRANSCRIPTIONAL REGULATORY PROTEIN TCTD"/>
    <property type="match status" value="1"/>
</dbReference>
<dbReference type="InterPro" id="IPR036388">
    <property type="entry name" value="WH-like_DNA-bd_sf"/>
</dbReference>
<proteinExistence type="predicted"/>
<gene>
    <name evidence="9" type="ORF">POT9AD_0004</name>
</gene>
<dbReference type="Gene3D" id="1.10.10.10">
    <property type="entry name" value="Winged helix-like DNA-binding domain superfamily/Winged helix DNA-binding domain"/>
    <property type="match status" value="1"/>
</dbReference>
<evidence type="ECO:0000256" key="3">
    <source>
        <dbReference type="ARBA" id="ARBA00023015"/>
    </source>
</evidence>
<dbReference type="GO" id="GO:0000976">
    <property type="term" value="F:transcription cis-regulatory region binding"/>
    <property type="evidence" value="ECO:0007669"/>
    <property type="project" value="TreeGrafter"/>
</dbReference>
<evidence type="ECO:0000256" key="6">
    <source>
        <dbReference type="PROSITE-ProRule" id="PRU00169"/>
    </source>
</evidence>
<organism evidence="9">
    <name type="scientific">Ectopseudomonas oleovorans</name>
    <name type="common">Pseudomonas oleovorans</name>
    <dbReference type="NCBI Taxonomy" id="301"/>
    <lineage>
        <taxon>Bacteria</taxon>
        <taxon>Pseudomonadati</taxon>
        <taxon>Pseudomonadota</taxon>
        <taxon>Gammaproteobacteria</taxon>
        <taxon>Pseudomonadales</taxon>
        <taxon>Pseudomonadaceae</taxon>
        <taxon>Ectopseudomonas</taxon>
    </lineage>
</organism>
<dbReference type="Gene3D" id="1.25.40.10">
    <property type="entry name" value="Tetratricopeptide repeat domain"/>
    <property type="match status" value="1"/>
</dbReference>
<dbReference type="SMART" id="SM00448">
    <property type="entry name" value="REC"/>
    <property type="match status" value="1"/>
</dbReference>
<dbReference type="InterPro" id="IPR016032">
    <property type="entry name" value="Sig_transdc_resp-reg_C-effctor"/>
</dbReference>
<dbReference type="Gene3D" id="3.40.50.2300">
    <property type="match status" value="1"/>
</dbReference>
<dbReference type="FunFam" id="3.40.50.2300:FF:000002">
    <property type="entry name" value="DNA-binding response regulator PhoP"/>
    <property type="match status" value="1"/>
</dbReference>
<dbReference type="AlphaFoldDB" id="A0A653AXB5"/>
<sequence length="307" mass="33266">MPGWPIGFGDDDEAELLKQALAINPDGIDPNYFYADYLQRKKRYAEARDALQKALAAKDRPGRELADKGRRAEAQALCSRSRVNSNNSSAGAAMRILLVEDDPALGEGIRTALKPEGYTVDWLQDGASALHALSHESFELVILDLGLPRMDGLQVLKHLRAAANPVPVLILTARDATGDRIAGLDAGADDYLVKPFDVAELKARLRACCGQFPAPGTGIPRRAPRPGQPDGRVPGPDREPATQGIPPPARIADPARPRADPRQAAAGAVWLGRVESNALEVHVHHLRKKFFPELIRTVRGVGYLVDK</sequence>
<dbReference type="SUPFAM" id="SSF46894">
    <property type="entry name" value="C-terminal effector domain of the bipartite response regulators"/>
    <property type="match status" value="1"/>
</dbReference>
<dbReference type="PROSITE" id="PS50110">
    <property type="entry name" value="RESPONSE_REGULATORY"/>
    <property type="match status" value="1"/>
</dbReference>
<dbReference type="Pfam" id="PF00486">
    <property type="entry name" value="Trans_reg_C"/>
    <property type="match status" value="1"/>
</dbReference>
<dbReference type="SMART" id="SM00862">
    <property type="entry name" value="Trans_reg_C"/>
    <property type="match status" value="1"/>
</dbReference>
<dbReference type="Gene3D" id="6.10.250.690">
    <property type="match status" value="1"/>
</dbReference>
<evidence type="ECO:0000313" key="9">
    <source>
        <dbReference type="EMBL" id="VDN61000.1"/>
    </source>
</evidence>
<dbReference type="InterPro" id="IPR011990">
    <property type="entry name" value="TPR-like_helical_dom_sf"/>
</dbReference>
<dbReference type="GO" id="GO:0006355">
    <property type="term" value="P:regulation of DNA-templated transcription"/>
    <property type="evidence" value="ECO:0007669"/>
    <property type="project" value="InterPro"/>
</dbReference>
<dbReference type="EMBL" id="LR130779">
    <property type="protein sequence ID" value="VDN61000.1"/>
    <property type="molecule type" value="Genomic_DNA"/>
</dbReference>
<evidence type="ECO:0000256" key="4">
    <source>
        <dbReference type="ARBA" id="ARBA00023125"/>
    </source>
</evidence>
<evidence type="ECO:0000256" key="7">
    <source>
        <dbReference type="SAM" id="MobiDB-lite"/>
    </source>
</evidence>
<keyword evidence="1 6" id="KW-0597">Phosphoprotein</keyword>
<dbReference type="InterPro" id="IPR011006">
    <property type="entry name" value="CheY-like_superfamily"/>
</dbReference>